<dbReference type="Proteomes" id="UP000254508">
    <property type="component" value="Chromosome"/>
</dbReference>
<dbReference type="PROSITE" id="PS50983">
    <property type="entry name" value="FE_B12_PBP"/>
    <property type="match status" value="1"/>
</dbReference>
<dbReference type="NCBIfam" id="NF038402">
    <property type="entry name" value="TroA_like"/>
    <property type="match status" value="1"/>
</dbReference>
<dbReference type="Pfam" id="PF01497">
    <property type="entry name" value="Peripla_BP_2"/>
    <property type="match status" value="1"/>
</dbReference>
<gene>
    <name evidence="4" type="ORF">DVR09_11665</name>
</gene>
<dbReference type="SUPFAM" id="SSF53807">
    <property type="entry name" value="Helical backbone' metal receptor"/>
    <property type="match status" value="1"/>
</dbReference>
<evidence type="ECO:0000256" key="2">
    <source>
        <dbReference type="SAM" id="SignalP"/>
    </source>
</evidence>
<dbReference type="RefSeq" id="WP_115417075.1">
    <property type="nucleotide sequence ID" value="NZ_CP031357.1"/>
</dbReference>
<dbReference type="AlphaFoldDB" id="A0A345YG45"/>
<proteinExistence type="predicted"/>
<dbReference type="PROSITE" id="PS51257">
    <property type="entry name" value="PROKAR_LIPOPROTEIN"/>
    <property type="match status" value="1"/>
</dbReference>
<evidence type="ECO:0000313" key="4">
    <source>
        <dbReference type="EMBL" id="AXK42897.1"/>
    </source>
</evidence>
<organism evidence="4 5">
    <name type="scientific">Erythrobacter aureus</name>
    <dbReference type="NCBI Taxonomy" id="2182384"/>
    <lineage>
        <taxon>Bacteria</taxon>
        <taxon>Pseudomonadati</taxon>
        <taxon>Pseudomonadota</taxon>
        <taxon>Alphaproteobacteria</taxon>
        <taxon>Sphingomonadales</taxon>
        <taxon>Erythrobacteraceae</taxon>
        <taxon>Erythrobacter/Porphyrobacter group</taxon>
        <taxon>Erythrobacter</taxon>
    </lineage>
</organism>
<dbReference type="PANTHER" id="PTHR30535:SF34">
    <property type="entry name" value="MOLYBDATE-BINDING PROTEIN MOLA"/>
    <property type="match status" value="1"/>
</dbReference>
<evidence type="ECO:0000259" key="3">
    <source>
        <dbReference type="PROSITE" id="PS50983"/>
    </source>
</evidence>
<dbReference type="Gene3D" id="3.40.50.1980">
    <property type="entry name" value="Nitrogenase molybdenum iron protein domain"/>
    <property type="match status" value="2"/>
</dbReference>
<keyword evidence="1 2" id="KW-0732">Signal</keyword>
<dbReference type="EMBL" id="CP031357">
    <property type="protein sequence ID" value="AXK42897.1"/>
    <property type="molecule type" value="Genomic_DNA"/>
</dbReference>
<name>A0A345YG45_9SPHN</name>
<dbReference type="InterPro" id="IPR054828">
    <property type="entry name" value="Vit_B12_bind_prot"/>
</dbReference>
<evidence type="ECO:0000256" key="1">
    <source>
        <dbReference type="ARBA" id="ARBA00022729"/>
    </source>
</evidence>
<feature type="domain" description="Fe/B12 periplasmic-binding" evidence="3">
    <location>
        <begin position="30"/>
        <end position="271"/>
    </location>
</feature>
<dbReference type="InterPro" id="IPR050902">
    <property type="entry name" value="ABC_Transporter_SBP"/>
</dbReference>
<keyword evidence="5" id="KW-1185">Reference proteome</keyword>
<evidence type="ECO:0000313" key="5">
    <source>
        <dbReference type="Proteomes" id="UP000254508"/>
    </source>
</evidence>
<reference evidence="5" key="1">
    <citation type="submission" date="2018-07" db="EMBL/GenBank/DDBJ databases">
        <title>Genome sequence of Erythrobacter strain YH-07, an antagonistic bacterium isolated from Yellow Sea.</title>
        <authorList>
            <person name="Tang T."/>
            <person name="Liu Q."/>
            <person name="Sun X."/>
        </authorList>
    </citation>
    <scope>NUCLEOTIDE SEQUENCE [LARGE SCALE GENOMIC DNA]</scope>
    <source>
        <strain evidence="5">YH-07</strain>
    </source>
</reference>
<dbReference type="InterPro" id="IPR002491">
    <property type="entry name" value="ABC_transptr_periplasmic_BD"/>
</dbReference>
<accession>A0A345YG45</accession>
<dbReference type="KEGG" id="err:DVR09_11665"/>
<dbReference type="OrthoDB" id="1632039at2"/>
<feature type="signal peptide" evidence="2">
    <location>
        <begin position="1"/>
        <end position="23"/>
    </location>
</feature>
<sequence length="271" mass="28277">MKRLLPALVLLLAACAGEGPARVADGGRPTIVSLNPCSDAILAEVAEPGQLLAISHYSKDPRSSSMEAAIAARFAATGGTVEEVLALDPDMVVAGSFLAPATRAAFADLGIEVVTLGIAGDVSASKAQVRKLAELAGNRDAGERLVSRIERALAEARPRDDERVDVLLWQPGGIVAGEETLVSDLLARTGLDNVAPLRGLSQADYVALEDVVAAPPQVLLVAGGEMGQRHPVLDQLPQLRRERFDTGLLYCGGPTIIGAARRLAEIRKAAS</sequence>
<dbReference type="GO" id="GO:0071281">
    <property type="term" value="P:cellular response to iron ion"/>
    <property type="evidence" value="ECO:0007669"/>
    <property type="project" value="TreeGrafter"/>
</dbReference>
<protein>
    <submittedName>
        <fullName evidence="4">Iron ABC transporter substrate-binding protein</fullName>
    </submittedName>
</protein>
<dbReference type="PANTHER" id="PTHR30535">
    <property type="entry name" value="VITAMIN B12-BINDING PROTEIN"/>
    <property type="match status" value="1"/>
</dbReference>
<feature type="chain" id="PRO_5016971981" evidence="2">
    <location>
        <begin position="24"/>
        <end position="271"/>
    </location>
</feature>